<organism evidence="2 3">
    <name type="scientific">Cephus cinctus</name>
    <name type="common">Wheat stem sawfly</name>
    <dbReference type="NCBI Taxonomy" id="211228"/>
    <lineage>
        <taxon>Eukaryota</taxon>
        <taxon>Metazoa</taxon>
        <taxon>Ecdysozoa</taxon>
        <taxon>Arthropoda</taxon>
        <taxon>Hexapoda</taxon>
        <taxon>Insecta</taxon>
        <taxon>Pterygota</taxon>
        <taxon>Neoptera</taxon>
        <taxon>Endopterygota</taxon>
        <taxon>Hymenoptera</taxon>
        <taxon>Cephoidea</taxon>
        <taxon>Cephidae</taxon>
        <taxon>Cephus</taxon>
    </lineage>
</organism>
<feature type="signal peptide" evidence="1">
    <location>
        <begin position="1"/>
        <end position="28"/>
    </location>
</feature>
<proteinExistence type="predicted"/>
<dbReference type="Proteomes" id="UP000694920">
    <property type="component" value="Unplaced"/>
</dbReference>
<dbReference type="RefSeq" id="XP_015593153.1">
    <property type="nucleotide sequence ID" value="XM_015737667.2"/>
</dbReference>
<sequence length="105" mass="11794">MHVSCRLSAILFFILWIILIASIELALGAPSVCITSVRQMEQSEPPSTMSVIASKAMGAMVKAASYLWQWLPKCVHPPPTSFRMIRPSSNRYESNDIFQSDEDFD</sequence>
<protein>
    <submittedName>
        <fullName evidence="3">Uncharacterized protein LOC107266796</fullName>
    </submittedName>
</protein>
<evidence type="ECO:0000256" key="1">
    <source>
        <dbReference type="SAM" id="SignalP"/>
    </source>
</evidence>
<keyword evidence="1" id="KW-0732">Signal</keyword>
<reference evidence="3" key="1">
    <citation type="submission" date="2025-08" db="UniProtKB">
        <authorList>
            <consortium name="RefSeq"/>
        </authorList>
    </citation>
    <scope>IDENTIFICATION</scope>
</reference>
<evidence type="ECO:0000313" key="2">
    <source>
        <dbReference type="Proteomes" id="UP000694920"/>
    </source>
</evidence>
<name>A0AAJ7BSE2_CEPCN</name>
<feature type="chain" id="PRO_5042503307" evidence="1">
    <location>
        <begin position="29"/>
        <end position="105"/>
    </location>
</feature>
<dbReference type="AlphaFoldDB" id="A0AAJ7BSE2"/>
<accession>A0AAJ7BSE2</accession>
<keyword evidence="2" id="KW-1185">Reference proteome</keyword>
<dbReference type="GeneID" id="107266796"/>
<dbReference type="KEGG" id="ccin:107266796"/>
<gene>
    <name evidence="3" type="primary">LOC107266796</name>
</gene>
<evidence type="ECO:0000313" key="3">
    <source>
        <dbReference type="RefSeq" id="XP_015593153.1"/>
    </source>
</evidence>